<dbReference type="Gene3D" id="1.10.287.130">
    <property type="match status" value="1"/>
</dbReference>
<sequence length="544" mass="60026">MRASTLFTFYAGLLAFLIVASTAAALYGIERHRQWEARTELAHESYQLHLELEAAVFRLFKQHGDALLIGDRDGGVGEEALMTRISDLIAAIRNVIGREIRMVGDEEIAELGLLAEIEEELRDITTALSAITVSGGAINRDVQLSRLTDLLDRRIDVLLTRNIEAAIEGERAEVAEVLAHASAFRAANRRVVFALVIVSLAVLVTALWSFHRQIRAPLLQIGNRLADLKRGVYPVAGPVGGSREVAELCAVLDDMSSSLKARDVIYAERQRELETQVSERAKELQRIAERVESGEANRRQLLADISHELRTPLAIILGEAEVALRTGADLPDDLSDSLGRIRDAARHTNQIVDDLLTIARREAGQLRLHLHETDLRKILRDAVEMFPGHIDLAYPSDPVYASVDETRLRQCILAVFQNARRYGGPRISARLETGPEAHVFTVEDDGPGMTDQEKAHAFERFFRGNNASRGSEDGSGLGLPIVKAIVEAHGGSASIKDVETGGVRIILELPQKPRIQAVEGTRSTAWKIFDQQIGITRGSKRYPI</sequence>
<keyword evidence="8" id="KW-0472">Membrane</keyword>
<evidence type="ECO:0000259" key="9">
    <source>
        <dbReference type="PROSITE" id="PS50109"/>
    </source>
</evidence>
<dbReference type="CDD" id="cd00082">
    <property type="entry name" value="HisKA"/>
    <property type="match status" value="1"/>
</dbReference>
<evidence type="ECO:0000256" key="7">
    <source>
        <dbReference type="ARBA" id="ARBA00023012"/>
    </source>
</evidence>
<keyword evidence="12" id="KW-1185">Reference proteome</keyword>
<dbReference type="InterPro" id="IPR005467">
    <property type="entry name" value="His_kinase_dom"/>
</dbReference>
<keyword evidence="6 11" id="KW-0418">Kinase</keyword>
<evidence type="ECO:0000256" key="5">
    <source>
        <dbReference type="ARBA" id="ARBA00022679"/>
    </source>
</evidence>
<dbReference type="SMART" id="SM00387">
    <property type="entry name" value="HATPase_c"/>
    <property type="match status" value="1"/>
</dbReference>
<evidence type="ECO:0000256" key="4">
    <source>
        <dbReference type="ARBA" id="ARBA00022553"/>
    </source>
</evidence>
<keyword evidence="8" id="KW-1133">Transmembrane helix</keyword>
<comment type="caution">
    <text evidence="11">The sequence shown here is derived from an EMBL/GenBank/DDBJ whole genome shotgun (WGS) entry which is preliminary data.</text>
</comment>
<comment type="catalytic activity">
    <reaction evidence="1">
        <text>ATP + protein L-histidine = ADP + protein N-phospho-L-histidine.</text>
        <dbReference type="EC" id="2.7.13.3"/>
    </reaction>
</comment>
<dbReference type="InterPro" id="IPR004358">
    <property type="entry name" value="Sig_transdc_His_kin-like_C"/>
</dbReference>
<dbReference type="Gene3D" id="6.10.340.10">
    <property type="match status" value="1"/>
</dbReference>
<dbReference type="PANTHER" id="PTHR43711">
    <property type="entry name" value="TWO-COMPONENT HISTIDINE KINASE"/>
    <property type="match status" value="1"/>
</dbReference>
<dbReference type="InterPro" id="IPR036890">
    <property type="entry name" value="HATPase_C_sf"/>
</dbReference>
<protein>
    <recommendedName>
        <fullName evidence="3">histidine kinase</fullName>
        <ecNumber evidence="3">2.7.13.3</ecNumber>
    </recommendedName>
</protein>
<name>A0A2T5HSM6_9RHOB</name>
<dbReference type="Pfam" id="PF00512">
    <property type="entry name" value="HisKA"/>
    <property type="match status" value="1"/>
</dbReference>
<gene>
    <name evidence="11" type="ORF">C8N42_104238</name>
</gene>
<dbReference type="SMART" id="SM00388">
    <property type="entry name" value="HisKA"/>
    <property type="match status" value="1"/>
</dbReference>
<dbReference type="GO" id="GO:0000155">
    <property type="term" value="F:phosphorelay sensor kinase activity"/>
    <property type="evidence" value="ECO:0007669"/>
    <property type="project" value="InterPro"/>
</dbReference>
<evidence type="ECO:0000256" key="6">
    <source>
        <dbReference type="ARBA" id="ARBA00022777"/>
    </source>
</evidence>
<evidence type="ECO:0000256" key="8">
    <source>
        <dbReference type="SAM" id="Phobius"/>
    </source>
</evidence>
<organism evidence="11 12">
    <name type="scientific">Celeribacter persicus</name>
    <dbReference type="NCBI Taxonomy" id="1651082"/>
    <lineage>
        <taxon>Bacteria</taxon>
        <taxon>Pseudomonadati</taxon>
        <taxon>Pseudomonadota</taxon>
        <taxon>Alphaproteobacteria</taxon>
        <taxon>Rhodobacterales</taxon>
        <taxon>Roseobacteraceae</taxon>
        <taxon>Celeribacter</taxon>
    </lineage>
</organism>
<dbReference type="EC" id="2.7.13.3" evidence="3"/>
<feature type="domain" description="Histidine kinase" evidence="9">
    <location>
        <begin position="304"/>
        <end position="513"/>
    </location>
</feature>
<feature type="domain" description="HAMP" evidence="10">
    <location>
        <begin position="212"/>
        <end position="264"/>
    </location>
</feature>
<evidence type="ECO:0000313" key="11">
    <source>
        <dbReference type="EMBL" id="PTQ74593.1"/>
    </source>
</evidence>
<dbReference type="SUPFAM" id="SSF47384">
    <property type="entry name" value="Homodimeric domain of signal transducing histidine kinase"/>
    <property type="match status" value="1"/>
</dbReference>
<dbReference type="PROSITE" id="PS50109">
    <property type="entry name" value="HIS_KIN"/>
    <property type="match status" value="1"/>
</dbReference>
<dbReference type="Pfam" id="PF02518">
    <property type="entry name" value="HATPase_c"/>
    <property type="match status" value="1"/>
</dbReference>
<dbReference type="InterPro" id="IPR003594">
    <property type="entry name" value="HATPase_dom"/>
</dbReference>
<evidence type="ECO:0000313" key="12">
    <source>
        <dbReference type="Proteomes" id="UP000244077"/>
    </source>
</evidence>
<dbReference type="InterPro" id="IPR036097">
    <property type="entry name" value="HisK_dim/P_sf"/>
</dbReference>
<dbReference type="PRINTS" id="PR00344">
    <property type="entry name" value="BCTRLSENSOR"/>
</dbReference>
<dbReference type="GO" id="GO:0016020">
    <property type="term" value="C:membrane"/>
    <property type="evidence" value="ECO:0007669"/>
    <property type="project" value="UniProtKB-SubCell"/>
</dbReference>
<dbReference type="AlphaFoldDB" id="A0A2T5HSM6"/>
<keyword evidence="8" id="KW-0812">Transmembrane</keyword>
<dbReference type="EMBL" id="QAOH01000004">
    <property type="protein sequence ID" value="PTQ74593.1"/>
    <property type="molecule type" value="Genomic_DNA"/>
</dbReference>
<accession>A0A2T5HSM6</accession>
<dbReference type="Proteomes" id="UP000244077">
    <property type="component" value="Unassembled WGS sequence"/>
</dbReference>
<evidence type="ECO:0000256" key="1">
    <source>
        <dbReference type="ARBA" id="ARBA00000085"/>
    </source>
</evidence>
<evidence type="ECO:0000256" key="3">
    <source>
        <dbReference type="ARBA" id="ARBA00012438"/>
    </source>
</evidence>
<evidence type="ECO:0000259" key="10">
    <source>
        <dbReference type="PROSITE" id="PS50885"/>
    </source>
</evidence>
<dbReference type="InterPro" id="IPR003661">
    <property type="entry name" value="HisK_dim/P_dom"/>
</dbReference>
<reference evidence="11 12" key="1">
    <citation type="submission" date="2018-04" db="EMBL/GenBank/DDBJ databases">
        <title>Genomic Encyclopedia of Archaeal and Bacterial Type Strains, Phase II (KMG-II): from individual species to whole genera.</title>
        <authorList>
            <person name="Goeker M."/>
        </authorList>
    </citation>
    <scope>NUCLEOTIDE SEQUENCE [LARGE SCALE GENOMIC DNA]</scope>
    <source>
        <strain evidence="11 12">DSM 100434</strain>
    </source>
</reference>
<dbReference type="InterPro" id="IPR003660">
    <property type="entry name" value="HAMP_dom"/>
</dbReference>
<comment type="subcellular location">
    <subcellularLocation>
        <location evidence="2">Membrane</location>
    </subcellularLocation>
</comment>
<keyword evidence="4" id="KW-0597">Phosphoprotein</keyword>
<dbReference type="Gene3D" id="3.30.565.10">
    <property type="entry name" value="Histidine kinase-like ATPase, C-terminal domain"/>
    <property type="match status" value="1"/>
</dbReference>
<proteinExistence type="predicted"/>
<dbReference type="SUPFAM" id="SSF55874">
    <property type="entry name" value="ATPase domain of HSP90 chaperone/DNA topoisomerase II/histidine kinase"/>
    <property type="match status" value="1"/>
</dbReference>
<dbReference type="CDD" id="cd00075">
    <property type="entry name" value="HATPase"/>
    <property type="match status" value="1"/>
</dbReference>
<dbReference type="PANTHER" id="PTHR43711:SF1">
    <property type="entry name" value="HISTIDINE KINASE 1"/>
    <property type="match status" value="1"/>
</dbReference>
<dbReference type="PROSITE" id="PS50885">
    <property type="entry name" value="HAMP"/>
    <property type="match status" value="1"/>
</dbReference>
<keyword evidence="7" id="KW-0902">Two-component regulatory system</keyword>
<feature type="transmembrane region" description="Helical" evidence="8">
    <location>
        <begin position="191"/>
        <end position="210"/>
    </location>
</feature>
<feature type="transmembrane region" description="Helical" evidence="8">
    <location>
        <begin position="6"/>
        <end position="29"/>
    </location>
</feature>
<keyword evidence="5" id="KW-0808">Transferase</keyword>
<evidence type="ECO:0000256" key="2">
    <source>
        <dbReference type="ARBA" id="ARBA00004370"/>
    </source>
</evidence>
<dbReference type="InterPro" id="IPR050736">
    <property type="entry name" value="Sensor_HK_Regulatory"/>
</dbReference>